<dbReference type="SUPFAM" id="SSF103642">
    <property type="entry name" value="Sec-C motif"/>
    <property type="match status" value="1"/>
</dbReference>
<dbReference type="PANTHER" id="PTHR33747">
    <property type="entry name" value="UPF0225 PROTEIN SCO1677"/>
    <property type="match status" value="1"/>
</dbReference>
<protein>
    <submittedName>
        <fullName evidence="1">SEC-C motif domain protein</fullName>
    </submittedName>
</protein>
<dbReference type="Gene3D" id="3.10.450.50">
    <property type="match status" value="1"/>
</dbReference>
<dbReference type="RefSeq" id="WP_012158120.1">
    <property type="nucleotide sequence ID" value="NC_009922.1"/>
</dbReference>
<organism evidence="1 2">
    <name type="scientific">Alkaliphilus oremlandii (strain OhILAs)</name>
    <name type="common">Clostridium oremlandii (strain OhILAs)</name>
    <dbReference type="NCBI Taxonomy" id="350688"/>
    <lineage>
        <taxon>Bacteria</taxon>
        <taxon>Bacillati</taxon>
        <taxon>Bacillota</taxon>
        <taxon>Clostridia</taxon>
        <taxon>Peptostreptococcales</taxon>
        <taxon>Natronincolaceae</taxon>
        <taxon>Alkaliphilus</taxon>
    </lineage>
</organism>
<dbReference type="eggNOG" id="COG3012">
    <property type="taxonomic scope" value="Bacteria"/>
</dbReference>
<dbReference type="Proteomes" id="UP000000269">
    <property type="component" value="Chromosome"/>
</dbReference>
<accession>A8MKY8</accession>
<evidence type="ECO:0000313" key="1">
    <source>
        <dbReference type="EMBL" id="ABW17805.1"/>
    </source>
</evidence>
<sequence length="165" mass="18839">MSLYSQWTKIAFEHTEEKDAVEFWEKYCAVEKGIYEKVLEVPTTNIKGQLSELAKEYGVDDVTFVGFIDGINTSLTSEIDLEKLAEDSNVELNIDLEKLYFNMLNANAEWLYTLPQWDAILTVEQRKEIKKSFNATKTVVNDEKIGRNDACPCGSGKKYKKCCGK</sequence>
<name>A8MKY8_ALKOO</name>
<dbReference type="OrthoDB" id="5872at2"/>
<dbReference type="KEGG" id="aoe:Clos_0242"/>
<gene>
    <name evidence="1" type="ordered locus">Clos_0242</name>
</gene>
<dbReference type="InterPro" id="IPR004027">
    <property type="entry name" value="SEC_C_motif"/>
</dbReference>
<dbReference type="AlphaFoldDB" id="A8MKY8"/>
<proteinExistence type="predicted"/>
<dbReference type="STRING" id="350688.Clos_0242"/>
<evidence type="ECO:0000313" key="2">
    <source>
        <dbReference type="Proteomes" id="UP000000269"/>
    </source>
</evidence>
<dbReference type="Pfam" id="PF02810">
    <property type="entry name" value="SEC-C"/>
    <property type="match status" value="1"/>
</dbReference>
<keyword evidence="2" id="KW-1185">Reference proteome</keyword>
<dbReference type="HOGENOM" id="CLU_1599882_0_0_9"/>
<dbReference type="EMBL" id="CP000853">
    <property type="protein sequence ID" value="ABW17805.1"/>
    <property type="molecule type" value="Genomic_DNA"/>
</dbReference>
<reference evidence="2" key="1">
    <citation type="submission" date="2007-10" db="EMBL/GenBank/DDBJ databases">
        <title>Complete genome of Alkaliphilus oremlandii OhILAs.</title>
        <authorList>
            <person name="Copeland A."/>
            <person name="Lucas S."/>
            <person name="Lapidus A."/>
            <person name="Barry K."/>
            <person name="Detter J.C."/>
            <person name="Glavina del Rio T."/>
            <person name="Hammon N."/>
            <person name="Israni S."/>
            <person name="Dalin E."/>
            <person name="Tice H."/>
            <person name="Pitluck S."/>
            <person name="Chain P."/>
            <person name="Malfatti S."/>
            <person name="Shin M."/>
            <person name="Vergez L."/>
            <person name="Schmutz J."/>
            <person name="Larimer F."/>
            <person name="Land M."/>
            <person name="Hauser L."/>
            <person name="Kyrpides N."/>
            <person name="Mikhailova N."/>
            <person name="Stolz J.F."/>
            <person name="Dawson A."/>
            <person name="Fisher E."/>
            <person name="Crable B."/>
            <person name="Perera E."/>
            <person name="Lisak J."/>
            <person name="Ranganathan M."/>
            <person name="Basu P."/>
            <person name="Richardson P."/>
        </authorList>
    </citation>
    <scope>NUCLEOTIDE SEQUENCE [LARGE SCALE GENOMIC DNA]</scope>
    <source>
        <strain evidence="2">OhILAs</strain>
    </source>
</reference>
<dbReference type="PANTHER" id="PTHR33747:SF1">
    <property type="entry name" value="ADENYLATE CYCLASE-ASSOCIATED CAP C-TERMINAL DOMAIN-CONTAINING PROTEIN"/>
    <property type="match status" value="1"/>
</dbReference>
<dbReference type="NCBIfam" id="NF004088">
    <property type="entry name" value="PRK05590.1"/>
    <property type="match status" value="1"/>
</dbReference>